<evidence type="ECO:0000313" key="4">
    <source>
        <dbReference type="Proteomes" id="UP001652445"/>
    </source>
</evidence>
<accession>A0ABT2UUB3</accession>
<gene>
    <name evidence="3" type="ORF">OB236_39560</name>
</gene>
<evidence type="ECO:0000259" key="2">
    <source>
        <dbReference type="PROSITE" id="PS51272"/>
    </source>
</evidence>
<dbReference type="Pfam" id="PF00395">
    <property type="entry name" value="SLH"/>
    <property type="match status" value="1"/>
</dbReference>
<keyword evidence="4" id="KW-1185">Reference proteome</keyword>
<feature type="domain" description="SLH" evidence="2">
    <location>
        <begin position="95"/>
        <end position="158"/>
    </location>
</feature>
<dbReference type="PROSITE" id="PS51272">
    <property type="entry name" value="SLH"/>
    <property type="match status" value="1"/>
</dbReference>
<dbReference type="Proteomes" id="UP001652445">
    <property type="component" value="Unassembled WGS sequence"/>
</dbReference>
<dbReference type="InterPro" id="IPR001119">
    <property type="entry name" value="SLH_dom"/>
</dbReference>
<evidence type="ECO:0000313" key="3">
    <source>
        <dbReference type="EMBL" id="MCU6798243.1"/>
    </source>
</evidence>
<evidence type="ECO:0000256" key="1">
    <source>
        <dbReference type="SAM" id="SignalP"/>
    </source>
</evidence>
<sequence length="1068" mass="113073">MKKSLSVIVSLSVVFSTLALGGAVSAKTSADFNDLKDLDATTKAKFDSLIGAGIFDGVSEGTFGLKDKMNRAQFAKVAALIFKLKVDNTLTASTFTDVKASDPANGYALPYIEAIVKAGITDGFAPGQYNPAGEVTKEQLAAFLIRGLGMENQVKATAGLNDPTISTWAQSYAALAISLKLLQANADGTFGGMTPATRDLLVLSSYESSQQYKPIFSGKYGIISFKASNSNAFTVQFNGALPDTSAAKLILTRNGSPVTGGYTTSWNDDKTTATLTLDNKWDAAAWGVTLDGVSNLDESAKTAQFTTTAEQITGISFLTAGDTLPNDKRIRIDFKAANQYGGQSSLSASNFKIYASKGTTTVIGGEQAFYLDLPDGTVKGEGVSITVIYESTSIQGNKVFQIGDKSTVSRLEVGQLVNDSGNKLDAIASKGYAYLNVKAYDQYGIRVENKADLNAGIVVLTNDSDLEKGNDGENLAFVDNVIGDSAADLKLRSVSDKTKDVTISLIANGSGQTYTKVIKISGNQSAASLVFGAYNYSLSKGDVPTGDEATDAKFYVPIIVKDSQGNQLTPQEIYDQRAKFNIFSNGGVTLAADPISNNGSHKGMIAITGVINKDNSTITIQLKDSPDVRAQLTLNGNEERKADDIRFSITPAKYMTAGTNNELKIKLYDQFGGELKYDAANQYVVRYSLKANSGDAATLGATSLASTQRTDQANSASPRKYILQPMTLGQEVYLDFKLAHDSSDMSVDSVFDKSFNFYTGTGAKAANYLFKASLLKADTNGSIAVNGVNYAEIDSVSTTMSVIDPNDSANKLTYEAYLDHSNNTLLATDDYLSTGSGAAGASSVYDNYRGFAKEVKIRAKLDNSEIVKVPSSVVSVTSSNNQVADAASKSADQNGSRFVAGGKAGTAQLSILYNNGRNEIANSKIDVTSKNEGPVVGSIVLNKTGKEVALAELQAGLYIWDTKLAEKITVTDQYAGEFVAERAPGALSEEAAVSRNDLFKIGNTGTNGNEVLKLSFFISNVVGSKPSAVTIDKMGKAQYTGAAGDVTSFKINIVAPSSQTASFDVNVK</sequence>
<organism evidence="3 4">
    <name type="scientific">Paenibacillus baimaensis</name>
    <dbReference type="NCBI Taxonomy" id="2982185"/>
    <lineage>
        <taxon>Bacteria</taxon>
        <taxon>Bacillati</taxon>
        <taxon>Bacillota</taxon>
        <taxon>Bacilli</taxon>
        <taxon>Bacillales</taxon>
        <taxon>Paenibacillaceae</taxon>
        <taxon>Paenibacillus</taxon>
    </lineage>
</organism>
<comment type="caution">
    <text evidence="3">The sequence shown here is derived from an EMBL/GenBank/DDBJ whole genome shotgun (WGS) entry which is preliminary data.</text>
</comment>
<proteinExistence type="predicted"/>
<feature type="signal peptide" evidence="1">
    <location>
        <begin position="1"/>
        <end position="26"/>
    </location>
</feature>
<feature type="chain" id="PRO_5046074775" evidence="1">
    <location>
        <begin position="27"/>
        <end position="1068"/>
    </location>
</feature>
<keyword evidence="1" id="KW-0732">Signal</keyword>
<dbReference type="RefSeq" id="WP_262688956.1">
    <property type="nucleotide sequence ID" value="NZ_JAOQIO010000125.1"/>
</dbReference>
<name>A0ABT2UUB3_9BACL</name>
<reference evidence="3 4" key="1">
    <citation type="submission" date="2022-09" db="EMBL/GenBank/DDBJ databases">
        <authorList>
            <person name="Han X.L."/>
            <person name="Wang Q."/>
            <person name="Lu T."/>
        </authorList>
    </citation>
    <scope>NUCLEOTIDE SEQUENCE [LARGE SCALE GENOMIC DNA]</scope>
    <source>
        <strain evidence="3 4">WQ 127069</strain>
    </source>
</reference>
<protein>
    <submittedName>
        <fullName evidence="3">S-layer homology domain-containing protein</fullName>
    </submittedName>
</protein>
<dbReference type="EMBL" id="JAOQIO010000125">
    <property type="protein sequence ID" value="MCU6798243.1"/>
    <property type="molecule type" value="Genomic_DNA"/>
</dbReference>